<evidence type="ECO:0000256" key="3">
    <source>
        <dbReference type="ARBA" id="ARBA00022989"/>
    </source>
</evidence>
<dbReference type="EMBL" id="JAEUBD010001571">
    <property type="protein sequence ID" value="KAH3658850.1"/>
    <property type="molecule type" value="Genomic_DNA"/>
</dbReference>
<dbReference type="InterPro" id="IPR009644">
    <property type="entry name" value="FKTN/MNN4/W02B3.4-1"/>
</dbReference>
<accession>A0A9P8SYH3</accession>
<keyword evidence="8" id="KW-1185">Reference proteome</keyword>
<comment type="caution">
    <text evidence="7">The sequence shown here is derived from an EMBL/GenBank/DDBJ whole genome shotgun (WGS) entry which is preliminary data.</text>
</comment>
<organism evidence="7 8">
    <name type="scientific">Ogataea polymorpha</name>
    <dbReference type="NCBI Taxonomy" id="460523"/>
    <lineage>
        <taxon>Eukaryota</taxon>
        <taxon>Fungi</taxon>
        <taxon>Dikarya</taxon>
        <taxon>Ascomycota</taxon>
        <taxon>Saccharomycotina</taxon>
        <taxon>Pichiomycetes</taxon>
        <taxon>Pichiales</taxon>
        <taxon>Pichiaceae</taxon>
        <taxon>Ogataea</taxon>
    </lineage>
</organism>
<proteinExistence type="predicted"/>
<gene>
    <name evidence="7" type="ORF">OGATHE_006576</name>
</gene>
<name>A0A9P8SYH3_9ASCO</name>
<keyword evidence="4 5" id="KW-0472">Membrane</keyword>
<feature type="domain" description="LicD/FKTN/FKRP nucleotidyltransferase" evidence="6">
    <location>
        <begin position="412"/>
        <end position="521"/>
    </location>
</feature>
<evidence type="ECO:0000313" key="7">
    <source>
        <dbReference type="EMBL" id="KAH3658850.1"/>
    </source>
</evidence>
<evidence type="ECO:0000313" key="8">
    <source>
        <dbReference type="Proteomes" id="UP000788993"/>
    </source>
</evidence>
<dbReference type="PANTHER" id="PTHR15407:SF28">
    <property type="entry name" value="RIBITOL-5-PHOSPHATE TRANSFERASE FKTN"/>
    <property type="match status" value="1"/>
</dbReference>
<dbReference type="Proteomes" id="UP000788993">
    <property type="component" value="Unassembled WGS sequence"/>
</dbReference>
<evidence type="ECO:0000256" key="1">
    <source>
        <dbReference type="ARBA" id="ARBA00004167"/>
    </source>
</evidence>
<evidence type="ECO:0000256" key="2">
    <source>
        <dbReference type="ARBA" id="ARBA00022692"/>
    </source>
</evidence>
<keyword evidence="3 5" id="KW-1133">Transmembrane helix</keyword>
<feature type="domain" description="LicD/FKTN/FKRP nucleotidyltransferase" evidence="6">
    <location>
        <begin position="534"/>
        <end position="582"/>
    </location>
</feature>
<reference evidence="7" key="2">
    <citation type="submission" date="2021-01" db="EMBL/GenBank/DDBJ databases">
        <authorList>
            <person name="Schikora-Tamarit M.A."/>
        </authorList>
    </citation>
    <scope>NUCLEOTIDE SEQUENCE</scope>
    <source>
        <strain evidence="7">NCAIM Y.01608</strain>
    </source>
</reference>
<dbReference type="GO" id="GO:0016020">
    <property type="term" value="C:membrane"/>
    <property type="evidence" value="ECO:0007669"/>
    <property type="project" value="UniProtKB-SubCell"/>
</dbReference>
<evidence type="ECO:0000256" key="5">
    <source>
        <dbReference type="SAM" id="Phobius"/>
    </source>
</evidence>
<evidence type="ECO:0000256" key="4">
    <source>
        <dbReference type="ARBA" id="ARBA00023136"/>
    </source>
</evidence>
<dbReference type="InterPro" id="IPR007074">
    <property type="entry name" value="LicD/FKTN/FKRP_NTP_transf"/>
</dbReference>
<protein>
    <recommendedName>
        <fullName evidence="6">LicD/FKTN/FKRP nucleotidyltransferase domain-containing protein</fullName>
    </recommendedName>
</protein>
<dbReference type="Pfam" id="PF04991">
    <property type="entry name" value="LicD"/>
    <property type="match status" value="2"/>
</dbReference>
<feature type="transmembrane region" description="Helical" evidence="5">
    <location>
        <begin position="59"/>
        <end position="79"/>
    </location>
</feature>
<dbReference type="PANTHER" id="PTHR15407">
    <property type="entry name" value="FUKUTIN-RELATED"/>
    <property type="match status" value="1"/>
</dbReference>
<evidence type="ECO:0000259" key="6">
    <source>
        <dbReference type="Pfam" id="PF04991"/>
    </source>
</evidence>
<dbReference type="AlphaFoldDB" id="A0A9P8SYH3"/>
<dbReference type="GO" id="GO:0009100">
    <property type="term" value="P:glycoprotein metabolic process"/>
    <property type="evidence" value="ECO:0007669"/>
    <property type="project" value="UniProtKB-ARBA"/>
</dbReference>
<keyword evidence="2 5" id="KW-0812">Transmembrane</keyword>
<comment type="subcellular location">
    <subcellularLocation>
        <location evidence="1">Membrane</location>
        <topology evidence="1">Single-pass membrane protein</topology>
    </subcellularLocation>
</comment>
<sequence>MRKSEIIPVLGPSKLPSPLFFSETSASSLSPYSPTAFGSPIDEIAIKFRYSKSRLNRKFSRLVCAACLLAITLLILARLPAQYTNWTYLHSRLLLDDYDYVRLESLLPDIKKKLDLECSSFPAPDHPFDPRLVAALWLSKLQTHFESKTPDLGRSFAIPFHWRDWVDMDDRLRPAQPWMVANRGRNLDCKTFKSQNGLWRLPCVDANEAQMLSLPSYYPTMRVAAPYIPKIAVDARIVYGACYLLTAAPPPEKVVFIQKHNAAIVRTEPHSRSALGQLIAEYTIRKMTKQGLVQPDVPSGIDLKAEAERLFSSSHCKAGIMQSRALCVRTDHTEGGEPVPVPEAEFHWVASEDEILQNPPKYFYEADTYDSKINGAHFDWRFFNARNLSSIERKAALHKLVTTWLRFSSIAGLHTWLAHGTLLGYQFNGLVLDWDFDLDVQVTQASLLRLARDYNQTLVVDVDGTGSYLLDVSPYFHDRSRGNGNNAIDARLIDTATGLYIDITGLSNTPSQLPPTRKKRLDELQRLYLQNEIDSRNFSQLYSCRDEHYYTHDEISPLKPVLFEGALAYVPHNVDQILLREYPKYLTRMTYSDHTFRTSLNLWVSDEVCDREDVLGLSCKDPMTLLETKLTKQYTASHMLRQASLSSRSDELEGLRVDSAMGPIIEHRLHAQV</sequence>
<reference evidence="7" key="1">
    <citation type="journal article" date="2021" name="Open Biol.">
        <title>Shared evolutionary footprints suggest mitochondrial oxidative damage underlies multiple complex I losses in fungi.</title>
        <authorList>
            <person name="Schikora-Tamarit M.A."/>
            <person name="Marcet-Houben M."/>
            <person name="Nosek J."/>
            <person name="Gabaldon T."/>
        </authorList>
    </citation>
    <scope>NUCLEOTIDE SEQUENCE</scope>
    <source>
        <strain evidence="7">NCAIM Y.01608</strain>
    </source>
</reference>